<comment type="subcellular location">
    <subcellularLocation>
        <location evidence="1">Cytoplasm</location>
    </subcellularLocation>
</comment>
<sequence length="533" mass="61325">MEVSSETKLRRFLLYASESNVYLPGSRLQWKFYEKENLESFRTLLKSLDKDVVLKLIKWVHGEKLSPHPEVIPFVLTECCRIKEWRADALNMATLILRDVDDFLLFFKFAFEVSPKLGTGRGVKRFIKTWYDRQQTVELVGMVGERPKFRGWRHADLIKLAHLKSERPAKAAIYAYAVGGVENMVKKFGQDENAKWVVDHLVKINEFKKEKSPDKTIAVIEEYILSIGYVNHIHYKNKKVWKAVLPRMTVDEIVPRLHLLSKYGMFRSHQNKTWDPQFIPLLLDRIVNKTNVTRSKIQPSTICLELNRYQNEPSLKYQTAVKRNKRAKKAPQISKEYVQALEEVMLMAFENIKPTGLNYTIIIDDFKLQSRRCAYRRFISPQIAAAVLALSLNKAGNDVKIVTFTGKNIEFWTGPKTTSVHSLASVFGTESLAKPFIRSIINFCSPLNSKTEDTDVFVILANTIKYGKYLDVVKQHREKNPKSPRFVFCSLCGLKYSGPIDDEENAIITSGFNDRLFQLINGFGKEPPANTDG</sequence>
<dbReference type="GeneID" id="106667851"/>
<dbReference type="KEGG" id="clec:106667851"/>
<dbReference type="GO" id="GO:1990904">
    <property type="term" value="C:ribonucleoprotein complex"/>
    <property type="evidence" value="ECO:0007669"/>
    <property type="project" value="UniProtKB-KW"/>
</dbReference>
<dbReference type="AlphaFoldDB" id="A0A8I6S157"/>
<keyword evidence="3" id="KW-0963">Cytoplasm</keyword>
<evidence type="ECO:0000313" key="9">
    <source>
        <dbReference type="Proteomes" id="UP000494040"/>
    </source>
</evidence>
<accession>A0A8I6S157</accession>
<proteinExistence type="inferred from homology"/>
<dbReference type="InterPro" id="IPR008858">
    <property type="entry name" value="TROVE_dom"/>
</dbReference>
<evidence type="ECO:0000259" key="7">
    <source>
        <dbReference type="PROSITE" id="PS50988"/>
    </source>
</evidence>
<dbReference type="RefSeq" id="XP_014251558.1">
    <property type="nucleotide sequence ID" value="XM_014396072.2"/>
</dbReference>
<dbReference type="InterPro" id="IPR037214">
    <property type="entry name" value="TROVE_dom_sf"/>
</dbReference>
<evidence type="ECO:0000313" key="8">
    <source>
        <dbReference type="EnsemblMetazoa" id="XP_014251557.1"/>
    </source>
</evidence>
<dbReference type="EnsemblMetazoa" id="XM_014396072.2">
    <property type="protein sequence ID" value="XP_014251558.1"/>
    <property type="gene ID" value="LOC106667851"/>
</dbReference>
<keyword evidence="4" id="KW-0479">Metal-binding</keyword>
<dbReference type="SUPFAM" id="SSF140864">
    <property type="entry name" value="TROVE domain-like"/>
    <property type="match status" value="1"/>
</dbReference>
<evidence type="ECO:0000256" key="6">
    <source>
        <dbReference type="ARBA" id="ARBA00023274"/>
    </source>
</evidence>
<evidence type="ECO:0000256" key="4">
    <source>
        <dbReference type="ARBA" id="ARBA00022723"/>
    </source>
</evidence>
<reference evidence="8" key="1">
    <citation type="submission" date="2022-01" db="UniProtKB">
        <authorList>
            <consortium name="EnsemblMetazoa"/>
        </authorList>
    </citation>
    <scope>IDENTIFICATION</scope>
</reference>
<dbReference type="PANTHER" id="PTHR14202:SF0">
    <property type="entry name" value="RNA-BINDING PROTEIN RO60"/>
    <property type="match status" value="1"/>
</dbReference>
<dbReference type="OMA" id="RTEPNCE"/>
<dbReference type="InterPro" id="IPR036465">
    <property type="entry name" value="vWFA_dom_sf"/>
</dbReference>
<dbReference type="InterPro" id="IPR040322">
    <property type="entry name" value="TROVE2"/>
</dbReference>
<dbReference type="Gene3D" id="3.40.50.410">
    <property type="entry name" value="von Willebrand factor, type A domain"/>
    <property type="match status" value="1"/>
</dbReference>
<name>A0A8I6S157_CIMLE</name>
<keyword evidence="6" id="KW-0687">Ribonucleoprotein</keyword>
<evidence type="ECO:0000256" key="2">
    <source>
        <dbReference type="ARBA" id="ARBA00007814"/>
    </source>
</evidence>
<evidence type="ECO:0000256" key="5">
    <source>
        <dbReference type="ARBA" id="ARBA00022884"/>
    </source>
</evidence>
<organism evidence="8 9">
    <name type="scientific">Cimex lectularius</name>
    <name type="common">Bed bug</name>
    <name type="synonym">Acanthia lectularia</name>
    <dbReference type="NCBI Taxonomy" id="79782"/>
    <lineage>
        <taxon>Eukaryota</taxon>
        <taxon>Metazoa</taxon>
        <taxon>Ecdysozoa</taxon>
        <taxon>Arthropoda</taxon>
        <taxon>Hexapoda</taxon>
        <taxon>Insecta</taxon>
        <taxon>Pterygota</taxon>
        <taxon>Neoptera</taxon>
        <taxon>Paraneoptera</taxon>
        <taxon>Hemiptera</taxon>
        <taxon>Heteroptera</taxon>
        <taxon>Panheteroptera</taxon>
        <taxon>Cimicomorpha</taxon>
        <taxon>Cimicidae</taxon>
        <taxon>Cimex</taxon>
    </lineage>
</organism>
<dbReference type="EnsemblMetazoa" id="XM_014396071.2">
    <property type="protein sequence ID" value="XP_014251557.1"/>
    <property type="gene ID" value="LOC106667851"/>
</dbReference>
<keyword evidence="5" id="KW-0694">RNA-binding</keyword>
<evidence type="ECO:0000256" key="1">
    <source>
        <dbReference type="ARBA" id="ARBA00004496"/>
    </source>
</evidence>
<protein>
    <recommendedName>
        <fullName evidence="7">TROVE domain-containing protein</fullName>
    </recommendedName>
</protein>
<comment type="similarity">
    <text evidence="2">Belongs to the Ro 60 kDa family.</text>
</comment>
<dbReference type="OrthoDB" id="6593576at2759"/>
<dbReference type="GO" id="GO:0003723">
    <property type="term" value="F:RNA binding"/>
    <property type="evidence" value="ECO:0007669"/>
    <property type="project" value="UniProtKB-KW"/>
</dbReference>
<dbReference type="GO" id="GO:0046872">
    <property type="term" value="F:metal ion binding"/>
    <property type="evidence" value="ECO:0007669"/>
    <property type="project" value="UniProtKB-KW"/>
</dbReference>
<dbReference type="RefSeq" id="XP_014251557.1">
    <property type="nucleotide sequence ID" value="XM_014396071.2"/>
</dbReference>
<evidence type="ECO:0000256" key="3">
    <source>
        <dbReference type="ARBA" id="ARBA00022490"/>
    </source>
</evidence>
<dbReference type="GO" id="GO:0005737">
    <property type="term" value="C:cytoplasm"/>
    <property type="evidence" value="ECO:0007669"/>
    <property type="project" value="UniProtKB-SubCell"/>
</dbReference>
<dbReference type="PANTHER" id="PTHR14202">
    <property type="entry name" value="60 KDA RIBONUCLEOPROTEIN SSA/RO"/>
    <property type="match status" value="1"/>
</dbReference>
<dbReference type="Proteomes" id="UP000494040">
    <property type="component" value="Unassembled WGS sequence"/>
</dbReference>
<feature type="domain" description="TROVE" evidence="7">
    <location>
        <begin position="1"/>
        <end position="357"/>
    </location>
</feature>
<dbReference type="PROSITE" id="PS50988">
    <property type="entry name" value="TROVE"/>
    <property type="match status" value="1"/>
</dbReference>
<keyword evidence="9" id="KW-1185">Reference proteome</keyword>